<name>A0ABQ7K305_9FUNG</name>
<dbReference type="InterPro" id="IPR020806">
    <property type="entry name" value="PKS_PP-bd"/>
</dbReference>
<dbReference type="Gene3D" id="1.10.1200.10">
    <property type="entry name" value="ACP-like"/>
    <property type="match status" value="1"/>
</dbReference>
<protein>
    <recommendedName>
        <fullName evidence="4">Carrier domain-containing protein</fullName>
    </recommendedName>
</protein>
<evidence type="ECO:0000313" key="5">
    <source>
        <dbReference type="EMBL" id="KAG0289031.1"/>
    </source>
</evidence>
<dbReference type="InterPro" id="IPR000873">
    <property type="entry name" value="AMP-dep_synth/lig_dom"/>
</dbReference>
<dbReference type="InterPro" id="IPR045851">
    <property type="entry name" value="AMP-bd_C_sf"/>
</dbReference>
<keyword evidence="1" id="KW-0596">Phosphopantetheine</keyword>
<reference evidence="5 6" key="1">
    <citation type="journal article" date="2020" name="Fungal Divers.">
        <title>Resolving the Mortierellaceae phylogeny through synthesis of multi-gene phylogenetics and phylogenomics.</title>
        <authorList>
            <person name="Vandepol N."/>
            <person name="Liber J."/>
            <person name="Desiro A."/>
            <person name="Na H."/>
            <person name="Kennedy M."/>
            <person name="Barry K."/>
            <person name="Grigoriev I.V."/>
            <person name="Miller A.N."/>
            <person name="O'Donnell K."/>
            <person name="Stajich J.E."/>
            <person name="Bonito G."/>
        </authorList>
    </citation>
    <scope>NUCLEOTIDE SEQUENCE [LARGE SCALE GENOMIC DNA]</scope>
    <source>
        <strain evidence="5 6">AD045</strain>
    </source>
</reference>
<dbReference type="Gene3D" id="3.40.50.1820">
    <property type="entry name" value="alpha/beta hydrolase"/>
    <property type="match status" value="1"/>
</dbReference>
<feature type="domain" description="Carrier" evidence="4">
    <location>
        <begin position="1555"/>
        <end position="1630"/>
    </location>
</feature>
<dbReference type="Pfam" id="PF13193">
    <property type="entry name" value="AMP-binding_C"/>
    <property type="match status" value="1"/>
</dbReference>
<dbReference type="NCBIfam" id="TIGR01733">
    <property type="entry name" value="AA-adenyl-dom"/>
    <property type="match status" value="1"/>
</dbReference>
<accession>A0ABQ7K305</accession>
<proteinExistence type="predicted"/>
<comment type="caution">
    <text evidence="5">The sequence shown here is derived from an EMBL/GenBank/DDBJ whole genome shotgun (WGS) entry which is preliminary data.</text>
</comment>
<evidence type="ECO:0000256" key="2">
    <source>
        <dbReference type="ARBA" id="ARBA00022553"/>
    </source>
</evidence>
<keyword evidence="3" id="KW-0436">Ligase</keyword>
<dbReference type="InterPro" id="IPR023213">
    <property type="entry name" value="CAT-like_dom_sf"/>
</dbReference>
<dbReference type="Proteomes" id="UP001194696">
    <property type="component" value="Unassembled WGS sequence"/>
</dbReference>
<dbReference type="SUPFAM" id="SSF47336">
    <property type="entry name" value="ACP-like"/>
    <property type="match status" value="2"/>
</dbReference>
<sequence>MPVCVNPNSVTYPLSAAQIEIWLAQQITPRSPVYNICQFTEIHGAVDSALFEVALRQVIAEAESFCLQFIESSDGIQQCVSLPDWSLPLIDLGAEVDPQAAAEAWMKADYEQPTDLLNQLPFGFALLKVASDRFFWYQRCHHIAMDGAGGRLIAQRMAQVYSALVNGVIAHERPFGPVSLLLENDLRYRASAHFTKDREYWLAHCADWPSAVTLADRQAPALHHRLRQTAYLSSQTMRTYASDASGLAQFITAAVAAYLHRLTGAQDVVLGFPVPARFGKGRGIPGMTSNVMPIRLTVQPDTSLTSLIEQAAQEIQRGFRHQRYRGEELRRELRLAQSRQLFGPTINLMPFDHDLRFGKHASTTHNLVNGPVEDLMIAVYVLSGDSPLRIDFDANPDLYTANELLTHQRRFLQFLDALVTEPTQPIDSIDLLSAAERRQLLVEWNVTEAQYPAHQCIHQLFEEQVERTPDAIALVYEGQALGYAELNARANRLAHQLIELGVQPDTLVAICVERSLALVVGLLAILKAGGAYVPLDPAYTGERLASILTDAAPRILLADAVGRATLGERALASLTVLDPAVQPEQAGTNPHVLGLTARHLAYVIYTSGSTGAPKGVMVEHAQIVRLFDATEPWYHFNQHDTWCLFHSFAFDFSVWELWGALRYGGKLILVPHQIARSPQEFHQLVCEQGVTVLNQTPSAFKAFIASQAQSQLRNQLRYVIFGGEAFEPAILQAWYAVRSEHAPQLVNMYGITETTVHVTYQPLRPQDSHQVGSPIGVRIPDLKVYLLNAEGQPVPLGMVGELYIGGAGVARGYLNRPELTAERFLCDPFSHHAEARMYKTGDLARYLPDGNLEFLGRNDHQVKIRGFRIELGEIEAHLNQHPQVRDAVVLALDEDGDKRLVAYVVAEVDEQLASTLHTYLVARLPEYMVPAAFVRLDALPLTPNGKLDRRALPAPDGEAFARQAYEAPQGEIETTLAAIWAELLGIECISRHDSFFALGGHSMLAVRMIERLRSLGLTVSVRALFDTPTLSELAQSLGQHREVAVPPNLIPSDTAKLTPDMLPLIDLSQAEIDQIAAQVPGGIANIQDIYALSPLQDGFLFHHLLATEGDPYLLIAQMAFTDREQLDRYLDAIQQVVKRHDTLRTAFVWAHLSMPAQVVWRQAPLSITELTLDPADGPITEQLTQRFRQHRLDLTQAPLLRFAIAQNSDGRWLLVHLLHHLIEDHSTLEIMQTEVQAFLEGRGEMLPAPQQFRNLVAQTRLGISQAAHERFFTDMLAKVEEPTLPFGLTDTYRDGTGLTESRRLLPQELNDRLRVQAKRLGVSLASLCHLAWAQVLARSSGLQRAVFGTVLFGRMQAGNGADRALGLFINTLPLCVELNHSVEHSVRDTHALLAGLLDHEHASLALAQRCSGVPAGTSLFSALLNYRHHIVVPSEGQMTPGIEVLSVDERTNYPLALFVEDFGKTLGLIAQVVSPLDPKRICSYMQQALQSLAEALEQRLDIPAWQLEVLPSEERELLHMYKTDDLARYLPDGKLNRQALPTPDNEAFAQQAYEAPQGEIEIAIATIWTELLGLERISRYDSFFALGGHSLLAVRMINRIRTTLGVEITLHMLFAAPTIAGLAQRLLKLDSAHDDSFNVLLPIKPEGTRPPLFCVHPVAGLSWSYINLSQHLDADQPVYGLQACGLSGVSQLAETIDAMVSDYIKHIRRIQPNGPYYLLGWSFGGNVVHSIATQLEQQGERVSLLALLDSHPGPFHDMLFFQATIAEDGSTQPSFSDLWKPYVLGNIETYDIHCKHDDMDRPVPTAKIGRILARKLDELQKKRHPPQSEEV</sequence>
<dbReference type="Gene3D" id="3.30.559.30">
    <property type="entry name" value="Nonribosomal peptide synthetase, condensation domain"/>
    <property type="match status" value="2"/>
</dbReference>
<dbReference type="InterPro" id="IPR001031">
    <property type="entry name" value="Thioesterase"/>
</dbReference>
<dbReference type="Pfam" id="PF00501">
    <property type="entry name" value="AMP-binding"/>
    <property type="match status" value="1"/>
</dbReference>
<dbReference type="InterPro" id="IPR020845">
    <property type="entry name" value="AMP-binding_CS"/>
</dbReference>
<dbReference type="InterPro" id="IPR025110">
    <property type="entry name" value="AMP-bd_C"/>
</dbReference>
<dbReference type="PROSITE" id="PS00455">
    <property type="entry name" value="AMP_BINDING"/>
    <property type="match status" value="1"/>
</dbReference>
<dbReference type="SUPFAM" id="SSF52777">
    <property type="entry name" value="CoA-dependent acyltransferases"/>
    <property type="match status" value="4"/>
</dbReference>
<evidence type="ECO:0000259" key="4">
    <source>
        <dbReference type="PROSITE" id="PS50075"/>
    </source>
</evidence>
<dbReference type="Gene3D" id="3.30.300.30">
    <property type="match status" value="1"/>
</dbReference>
<organism evidence="5 6">
    <name type="scientific">Linnemannia gamsii</name>
    <dbReference type="NCBI Taxonomy" id="64522"/>
    <lineage>
        <taxon>Eukaryota</taxon>
        <taxon>Fungi</taxon>
        <taxon>Fungi incertae sedis</taxon>
        <taxon>Mucoromycota</taxon>
        <taxon>Mortierellomycotina</taxon>
        <taxon>Mortierellomycetes</taxon>
        <taxon>Mortierellales</taxon>
        <taxon>Mortierellaceae</taxon>
        <taxon>Linnemannia</taxon>
    </lineage>
</organism>
<dbReference type="SUPFAM" id="SSF53474">
    <property type="entry name" value="alpha/beta-Hydrolases"/>
    <property type="match status" value="1"/>
</dbReference>
<dbReference type="PANTHER" id="PTHR45527:SF14">
    <property type="entry name" value="PLIPASTATIN SYNTHASE SUBUNIT B"/>
    <property type="match status" value="1"/>
</dbReference>
<feature type="domain" description="Carrier" evidence="4">
    <location>
        <begin position="967"/>
        <end position="1041"/>
    </location>
</feature>
<dbReference type="Pfam" id="PF00975">
    <property type="entry name" value="Thioesterase"/>
    <property type="match status" value="1"/>
</dbReference>
<dbReference type="CDD" id="cd17643">
    <property type="entry name" value="A_NRPS_Cytc1-like"/>
    <property type="match status" value="1"/>
</dbReference>
<dbReference type="InterPro" id="IPR036736">
    <property type="entry name" value="ACP-like_sf"/>
</dbReference>
<dbReference type="SUPFAM" id="SSF56801">
    <property type="entry name" value="Acetyl-CoA synthetase-like"/>
    <property type="match status" value="1"/>
</dbReference>
<dbReference type="Gene3D" id="2.30.38.10">
    <property type="entry name" value="Luciferase, Domain 3"/>
    <property type="match status" value="1"/>
</dbReference>
<dbReference type="Gene3D" id="3.30.559.10">
    <property type="entry name" value="Chloramphenicol acetyltransferase-like domain"/>
    <property type="match status" value="2"/>
</dbReference>
<dbReference type="PROSITE" id="PS00012">
    <property type="entry name" value="PHOSPHOPANTETHEINE"/>
    <property type="match status" value="2"/>
</dbReference>
<evidence type="ECO:0000256" key="3">
    <source>
        <dbReference type="ARBA" id="ARBA00022598"/>
    </source>
</evidence>
<dbReference type="CDD" id="cd19544">
    <property type="entry name" value="E-C_NRPS"/>
    <property type="match status" value="1"/>
</dbReference>
<dbReference type="EMBL" id="JAAAIM010000371">
    <property type="protein sequence ID" value="KAG0289031.1"/>
    <property type="molecule type" value="Genomic_DNA"/>
</dbReference>
<dbReference type="PROSITE" id="PS50075">
    <property type="entry name" value="CARRIER"/>
    <property type="match status" value="2"/>
</dbReference>
<dbReference type="SMART" id="SM00823">
    <property type="entry name" value="PKS_PP"/>
    <property type="match status" value="2"/>
</dbReference>
<dbReference type="InterPro" id="IPR001242">
    <property type="entry name" value="Condensation_dom"/>
</dbReference>
<dbReference type="Gene3D" id="3.40.50.980">
    <property type="match status" value="2"/>
</dbReference>
<evidence type="ECO:0000313" key="6">
    <source>
        <dbReference type="Proteomes" id="UP001194696"/>
    </source>
</evidence>
<keyword evidence="6" id="KW-1185">Reference proteome</keyword>
<dbReference type="InterPro" id="IPR009081">
    <property type="entry name" value="PP-bd_ACP"/>
</dbReference>
<evidence type="ECO:0000256" key="1">
    <source>
        <dbReference type="ARBA" id="ARBA00022450"/>
    </source>
</evidence>
<dbReference type="Pfam" id="PF00668">
    <property type="entry name" value="Condensation"/>
    <property type="match status" value="2"/>
</dbReference>
<dbReference type="InterPro" id="IPR029058">
    <property type="entry name" value="AB_hydrolase_fold"/>
</dbReference>
<dbReference type="Pfam" id="PF00550">
    <property type="entry name" value="PP-binding"/>
    <property type="match status" value="2"/>
</dbReference>
<dbReference type="InterPro" id="IPR010071">
    <property type="entry name" value="AA_adenyl_dom"/>
</dbReference>
<dbReference type="PANTHER" id="PTHR45527">
    <property type="entry name" value="NONRIBOSOMAL PEPTIDE SYNTHETASE"/>
    <property type="match status" value="1"/>
</dbReference>
<gene>
    <name evidence="5" type="ORF">BGZ96_007303</name>
</gene>
<dbReference type="InterPro" id="IPR006162">
    <property type="entry name" value="Ppantetheine_attach_site"/>
</dbReference>
<keyword evidence="2" id="KW-0597">Phosphoprotein</keyword>